<evidence type="ECO:0000256" key="1">
    <source>
        <dbReference type="SAM" id="MobiDB-lite"/>
    </source>
</evidence>
<gene>
    <name evidence="2" type="ORF">EDD18DRAFT_1116600</name>
</gene>
<name>A0AA39NZN4_9AGAR</name>
<evidence type="ECO:0000313" key="2">
    <source>
        <dbReference type="EMBL" id="KAK0474323.1"/>
    </source>
</evidence>
<evidence type="ECO:0000313" key="3">
    <source>
        <dbReference type="Proteomes" id="UP001175228"/>
    </source>
</evidence>
<organism evidence="2 3">
    <name type="scientific">Armillaria luteobubalina</name>
    <dbReference type="NCBI Taxonomy" id="153913"/>
    <lineage>
        <taxon>Eukaryota</taxon>
        <taxon>Fungi</taxon>
        <taxon>Dikarya</taxon>
        <taxon>Basidiomycota</taxon>
        <taxon>Agaricomycotina</taxon>
        <taxon>Agaricomycetes</taxon>
        <taxon>Agaricomycetidae</taxon>
        <taxon>Agaricales</taxon>
        <taxon>Marasmiineae</taxon>
        <taxon>Physalacriaceae</taxon>
        <taxon>Armillaria</taxon>
    </lineage>
</organism>
<sequence>MYSLTSTTGDAKKRAQPKGKMGGKKKENAESEDYEVVFWTKIKFASFFHTRPRERQGNVRKWSCMVHSRHMGKHSGSFDLPTTISDDLDDARATPYAHISLYENAGVQLLPHSLLYHCLRSSALQLSLQNLPTHVHTDAPEVSGKQEQYPPSILTRALNLKERVLDEANKNQWLEETGGKMRKGRFAAPSIE</sequence>
<reference evidence="2" key="1">
    <citation type="submission" date="2023-06" db="EMBL/GenBank/DDBJ databases">
        <authorList>
            <consortium name="Lawrence Berkeley National Laboratory"/>
            <person name="Ahrendt S."/>
            <person name="Sahu N."/>
            <person name="Indic B."/>
            <person name="Wong-Bajracharya J."/>
            <person name="Merenyi Z."/>
            <person name="Ke H.-M."/>
            <person name="Monk M."/>
            <person name="Kocsube S."/>
            <person name="Drula E."/>
            <person name="Lipzen A."/>
            <person name="Balint B."/>
            <person name="Henrissat B."/>
            <person name="Andreopoulos B."/>
            <person name="Martin F.M."/>
            <person name="Harder C.B."/>
            <person name="Rigling D."/>
            <person name="Ford K.L."/>
            <person name="Foster G.D."/>
            <person name="Pangilinan J."/>
            <person name="Papanicolaou A."/>
            <person name="Barry K."/>
            <person name="LaButti K."/>
            <person name="Viragh M."/>
            <person name="Koriabine M."/>
            <person name="Yan M."/>
            <person name="Riley R."/>
            <person name="Champramary S."/>
            <person name="Plett K.L."/>
            <person name="Tsai I.J."/>
            <person name="Slot J."/>
            <person name="Sipos G."/>
            <person name="Plett J."/>
            <person name="Nagy L.G."/>
            <person name="Grigoriev I.V."/>
        </authorList>
    </citation>
    <scope>NUCLEOTIDE SEQUENCE</scope>
    <source>
        <strain evidence="2">HWK02</strain>
    </source>
</reference>
<comment type="caution">
    <text evidence="2">The sequence shown here is derived from an EMBL/GenBank/DDBJ whole genome shotgun (WGS) entry which is preliminary data.</text>
</comment>
<feature type="region of interest" description="Disordered" evidence="1">
    <location>
        <begin position="1"/>
        <end position="27"/>
    </location>
</feature>
<accession>A0AA39NZN4</accession>
<feature type="compositionally biased region" description="Basic residues" evidence="1">
    <location>
        <begin position="14"/>
        <end position="23"/>
    </location>
</feature>
<proteinExistence type="predicted"/>
<dbReference type="AlphaFoldDB" id="A0AA39NZN4"/>
<dbReference type="Proteomes" id="UP001175228">
    <property type="component" value="Unassembled WGS sequence"/>
</dbReference>
<dbReference type="EMBL" id="JAUEPU010000173">
    <property type="protein sequence ID" value="KAK0474323.1"/>
    <property type="molecule type" value="Genomic_DNA"/>
</dbReference>
<keyword evidence="3" id="KW-1185">Reference proteome</keyword>
<protein>
    <submittedName>
        <fullName evidence="2">Uncharacterized protein</fullName>
    </submittedName>
</protein>